<dbReference type="InterPro" id="IPR016181">
    <property type="entry name" value="Acyl_CoA_acyltransferase"/>
</dbReference>
<accession>A0A7X1LQT3</accession>
<evidence type="ECO:0000313" key="2">
    <source>
        <dbReference type="EMBL" id="MBC2864701.1"/>
    </source>
</evidence>
<evidence type="ECO:0000313" key="3">
    <source>
        <dbReference type="Proteomes" id="UP000517694"/>
    </source>
</evidence>
<gene>
    <name evidence="2" type="ORF">H1R13_06750</name>
</gene>
<keyword evidence="2" id="KW-0808">Transferase</keyword>
<proteinExistence type="predicted"/>
<name>A0A7X1LQT3_9ACTN</name>
<dbReference type="EMBL" id="JACMHY010000002">
    <property type="protein sequence ID" value="MBC2864701.1"/>
    <property type="molecule type" value="Genomic_DNA"/>
</dbReference>
<dbReference type="InterPro" id="IPR051908">
    <property type="entry name" value="Ribosomal_N-acetyltransferase"/>
</dbReference>
<keyword evidence="3" id="KW-1185">Reference proteome</keyword>
<organism evidence="2 3">
    <name type="scientific">Streptomyces mexicanus</name>
    <dbReference type="NCBI Taxonomy" id="178566"/>
    <lineage>
        <taxon>Bacteria</taxon>
        <taxon>Bacillati</taxon>
        <taxon>Actinomycetota</taxon>
        <taxon>Actinomycetes</taxon>
        <taxon>Kitasatosporales</taxon>
        <taxon>Streptomycetaceae</taxon>
        <taxon>Streptomyces</taxon>
    </lineage>
</organism>
<dbReference type="AlphaFoldDB" id="A0A7X1LQT3"/>
<dbReference type="Pfam" id="PF13302">
    <property type="entry name" value="Acetyltransf_3"/>
    <property type="match status" value="1"/>
</dbReference>
<dbReference type="PROSITE" id="PS51186">
    <property type="entry name" value="GNAT"/>
    <property type="match status" value="1"/>
</dbReference>
<reference evidence="2 3" key="1">
    <citation type="submission" date="2020-08" db="EMBL/GenBank/DDBJ databases">
        <title>Whole-Genome Sequence of French Clinical Streptomyces mexicanus Strain Q0842.</title>
        <authorList>
            <person name="Boxberger M."/>
            <person name="La Scola B."/>
        </authorList>
    </citation>
    <scope>NUCLEOTIDE SEQUENCE [LARGE SCALE GENOMIC DNA]</scope>
    <source>
        <strain evidence="2 3">Marseille-Q0842</strain>
    </source>
</reference>
<dbReference type="RefSeq" id="WP_159671924.1">
    <property type="nucleotide sequence ID" value="NZ_JACMHY010000002.1"/>
</dbReference>
<protein>
    <submittedName>
        <fullName evidence="2">GNAT family N-acetyltransferase</fullName>
    </submittedName>
</protein>
<evidence type="ECO:0000259" key="1">
    <source>
        <dbReference type="PROSITE" id="PS51186"/>
    </source>
</evidence>
<dbReference type="PANTHER" id="PTHR43441">
    <property type="entry name" value="RIBOSOMAL-PROTEIN-SERINE ACETYLTRANSFERASE"/>
    <property type="match status" value="1"/>
</dbReference>
<dbReference type="PANTHER" id="PTHR43441:SF10">
    <property type="entry name" value="ACETYLTRANSFERASE"/>
    <property type="match status" value="1"/>
</dbReference>
<dbReference type="SUPFAM" id="SSF55729">
    <property type="entry name" value="Acyl-CoA N-acyltransferases (Nat)"/>
    <property type="match status" value="1"/>
</dbReference>
<comment type="caution">
    <text evidence="2">The sequence shown here is derived from an EMBL/GenBank/DDBJ whole genome shotgun (WGS) entry which is preliminary data.</text>
</comment>
<feature type="domain" description="N-acetyltransferase" evidence="1">
    <location>
        <begin position="23"/>
        <end position="185"/>
    </location>
</feature>
<dbReference type="Proteomes" id="UP000517694">
    <property type="component" value="Unassembled WGS sequence"/>
</dbReference>
<sequence>MPTNEITVPVPPHTAGGAPAPALRLRPWRPDDAAVLAALHQDDALRRWTTAAVEDEAGAARWIEEQRRHREAGNRFAFAVVAAGGAGERVMGHVVVKNLAPGRASAEVGYWTAAHARGRGVAPRALAALSDWAFATFAGRGLARLELIHQEDNTASCRVAAKCGYDLTATLPAAPPAYPRAGHLHARAVVTPAGPRSA</sequence>
<dbReference type="GO" id="GO:0005737">
    <property type="term" value="C:cytoplasm"/>
    <property type="evidence" value="ECO:0007669"/>
    <property type="project" value="TreeGrafter"/>
</dbReference>
<dbReference type="InterPro" id="IPR000182">
    <property type="entry name" value="GNAT_dom"/>
</dbReference>
<dbReference type="Gene3D" id="3.40.630.30">
    <property type="match status" value="1"/>
</dbReference>
<dbReference type="GO" id="GO:0008999">
    <property type="term" value="F:protein-N-terminal-alanine acetyltransferase activity"/>
    <property type="evidence" value="ECO:0007669"/>
    <property type="project" value="TreeGrafter"/>
</dbReference>
<dbReference type="GO" id="GO:1990189">
    <property type="term" value="F:protein N-terminal-serine acetyltransferase activity"/>
    <property type="evidence" value="ECO:0007669"/>
    <property type="project" value="TreeGrafter"/>
</dbReference>
<dbReference type="OrthoDB" id="2061990at2"/>